<dbReference type="Pfam" id="PF03403">
    <property type="entry name" value="PAF-AH_p_II"/>
    <property type="match status" value="2"/>
</dbReference>
<evidence type="ECO:0000256" key="3">
    <source>
        <dbReference type="ARBA" id="ARBA00023098"/>
    </source>
</evidence>
<evidence type="ECO:0000256" key="2">
    <source>
        <dbReference type="ARBA" id="ARBA00022963"/>
    </source>
</evidence>
<keyword evidence="2" id="KW-0442">Lipid degradation</keyword>
<dbReference type="InterPro" id="IPR029058">
    <property type="entry name" value="AB_hydrolase_fold"/>
</dbReference>
<dbReference type="OrthoDB" id="9814760at2"/>
<sequence length="504" mass="55823">MRTLEFILIAINVLSLLLSNGKHSKNVWLGTAGANAAVLILHGIVEGFRYQMAFSYLFVGLLAIYALIKSSTKFCAVKTPRLIKAVTLLFSIVILAISFFLTYALPVFALPKPTGSYTVGVKYVHLVDEKRNDPFLDKTPTKRELMVKVYYPAKKENSKPYARYFRGDQEQIRAFTEFYQGLPSFVLDHLKLVKTHSKEDLALSDQQAKYPVILFSHGAGASMEVQAALSEDLASHGYVVVAIDHTYISAMTAFPDRIVHHSDAATDFSEGDPGEVLTKIMFDDSKFVINELGDMNAGRMESMFKGKLDMDHIGAIGHSVGGAVAYNLAINEPRVKAAVNLDGRVFVTPKLDSVPMAPYLMVANTYNHLQSIEKRESLLQKYDDMPQLDQEITVSMYGSKEAYEAVYERSVEYARGLADVLKASGNLYAIEGSDHLLFTDLGLIFGIGKVREVIGIHGSVNPERCLVISSAVVSTFFDRHLGNAKVSLDSLLQSYPELKNVQLH</sequence>
<keyword evidence="3" id="KW-0443">Lipid metabolism</keyword>
<dbReference type="Gene3D" id="3.40.50.1820">
    <property type="entry name" value="alpha/beta hydrolase"/>
    <property type="match status" value="1"/>
</dbReference>
<feature type="transmembrane region" description="Helical" evidence="4">
    <location>
        <begin position="88"/>
        <end position="109"/>
    </location>
</feature>
<keyword evidence="4" id="KW-0812">Transmembrane</keyword>
<keyword evidence="6" id="KW-1185">Reference proteome</keyword>
<keyword evidence="4" id="KW-1133">Transmembrane helix</keyword>
<evidence type="ECO:0000256" key="4">
    <source>
        <dbReference type="SAM" id="Phobius"/>
    </source>
</evidence>
<keyword evidence="1 5" id="KW-0378">Hydrolase</keyword>
<dbReference type="RefSeq" id="WP_136777243.1">
    <property type="nucleotide sequence ID" value="NZ_SUPK01000003.1"/>
</dbReference>
<proteinExistence type="predicted"/>
<comment type="caution">
    <text evidence="5">The sequence shown here is derived from an EMBL/GenBank/DDBJ whole genome shotgun (WGS) entry which is preliminary data.</text>
</comment>
<gene>
    <name evidence="5" type="ORF">E5161_08275</name>
</gene>
<accession>A0A4U0FER5</accession>
<dbReference type="GO" id="GO:0003847">
    <property type="term" value="F:1-alkyl-2-acetylglycerophosphocholine esterase activity"/>
    <property type="evidence" value="ECO:0007669"/>
    <property type="project" value="TreeGrafter"/>
</dbReference>
<dbReference type="PANTHER" id="PTHR10272">
    <property type="entry name" value="PLATELET-ACTIVATING FACTOR ACETYLHYDROLASE"/>
    <property type="match status" value="1"/>
</dbReference>
<feature type="transmembrane region" description="Helical" evidence="4">
    <location>
        <begin position="52"/>
        <end position="68"/>
    </location>
</feature>
<evidence type="ECO:0000313" key="6">
    <source>
        <dbReference type="Proteomes" id="UP000309673"/>
    </source>
</evidence>
<dbReference type="SUPFAM" id="SSF53474">
    <property type="entry name" value="alpha/beta-Hydrolases"/>
    <property type="match status" value="1"/>
</dbReference>
<reference evidence="5 6" key="1">
    <citation type="submission" date="2019-04" db="EMBL/GenBank/DDBJ databases">
        <title>Cohnella sp. nov., isolated from soil.</title>
        <authorList>
            <person name="Kim W."/>
        </authorList>
    </citation>
    <scope>NUCLEOTIDE SEQUENCE [LARGE SCALE GENOMIC DNA]</scope>
    <source>
        <strain evidence="5 6">CAU 1483</strain>
    </source>
</reference>
<dbReference type="Proteomes" id="UP000309673">
    <property type="component" value="Unassembled WGS sequence"/>
</dbReference>
<dbReference type="PANTHER" id="PTHR10272:SF0">
    <property type="entry name" value="PLATELET-ACTIVATING FACTOR ACETYLHYDROLASE"/>
    <property type="match status" value="1"/>
</dbReference>
<dbReference type="EMBL" id="SUPK01000003">
    <property type="protein sequence ID" value="TJY42824.1"/>
    <property type="molecule type" value="Genomic_DNA"/>
</dbReference>
<keyword evidence="4" id="KW-0472">Membrane</keyword>
<dbReference type="AlphaFoldDB" id="A0A4U0FER5"/>
<protein>
    <submittedName>
        <fullName evidence="5">Alpha/beta fold hydrolase</fullName>
    </submittedName>
</protein>
<name>A0A4U0FER5_9BACL</name>
<evidence type="ECO:0000256" key="1">
    <source>
        <dbReference type="ARBA" id="ARBA00022801"/>
    </source>
</evidence>
<dbReference type="GO" id="GO:0016042">
    <property type="term" value="P:lipid catabolic process"/>
    <property type="evidence" value="ECO:0007669"/>
    <property type="project" value="UniProtKB-KW"/>
</dbReference>
<organism evidence="5 6">
    <name type="scientific">Cohnella pontilimi</name>
    <dbReference type="NCBI Taxonomy" id="2564100"/>
    <lineage>
        <taxon>Bacteria</taxon>
        <taxon>Bacillati</taxon>
        <taxon>Bacillota</taxon>
        <taxon>Bacilli</taxon>
        <taxon>Bacillales</taxon>
        <taxon>Paenibacillaceae</taxon>
        <taxon>Cohnella</taxon>
    </lineage>
</organism>
<evidence type="ECO:0000313" key="5">
    <source>
        <dbReference type="EMBL" id="TJY42824.1"/>
    </source>
</evidence>